<dbReference type="GO" id="GO:0007507">
    <property type="term" value="P:heart development"/>
    <property type="evidence" value="ECO:0007669"/>
    <property type="project" value="TreeGrafter"/>
</dbReference>
<evidence type="ECO:0000256" key="12">
    <source>
        <dbReference type="SAM" id="SignalP"/>
    </source>
</evidence>
<feature type="compositionally biased region" description="Low complexity" evidence="10">
    <location>
        <begin position="1175"/>
        <end position="1194"/>
    </location>
</feature>
<keyword evidence="15" id="KW-1185">Reference proteome</keyword>
<dbReference type="SMART" id="SM00179">
    <property type="entry name" value="EGF_CA"/>
    <property type="match status" value="1"/>
</dbReference>
<evidence type="ECO:0000256" key="5">
    <source>
        <dbReference type="ARBA" id="ARBA00022737"/>
    </source>
</evidence>
<feature type="compositionally biased region" description="Low complexity" evidence="10">
    <location>
        <begin position="1567"/>
        <end position="1584"/>
    </location>
</feature>
<feature type="compositionally biased region" description="Low complexity" evidence="10">
    <location>
        <begin position="908"/>
        <end position="919"/>
    </location>
</feature>
<gene>
    <name evidence="14" type="primary">HEG1</name>
    <name evidence="14" type="ORF">AV530_002279</name>
</gene>
<feature type="signal peptide" evidence="12">
    <location>
        <begin position="1"/>
        <end position="22"/>
    </location>
</feature>
<feature type="region of interest" description="Disordered" evidence="10">
    <location>
        <begin position="415"/>
        <end position="478"/>
    </location>
</feature>
<feature type="region of interest" description="Disordered" evidence="10">
    <location>
        <begin position="1017"/>
        <end position="1060"/>
    </location>
</feature>
<dbReference type="InterPro" id="IPR000152">
    <property type="entry name" value="EGF-type_Asp/Asn_hydroxyl_site"/>
</dbReference>
<feature type="region of interest" description="Disordered" evidence="10">
    <location>
        <begin position="23"/>
        <end position="61"/>
    </location>
</feature>
<evidence type="ECO:0000313" key="15">
    <source>
        <dbReference type="Proteomes" id="UP000190648"/>
    </source>
</evidence>
<feature type="compositionally biased region" description="Low complexity" evidence="10">
    <location>
        <begin position="803"/>
        <end position="816"/>
    </location>
</feature>
<sequence>MPAACTLLLLLLGLGLVPPTGSLPLASPRRLPPPPPPPPPSRSRLDRPCSTPAAGLAGSSVIKSSHQARSLHMEMGTSGTLVDSVELVTMLGRSGERASLPARRGAVLSESGVMRHIGHPPSDGDVTPPGAGPPDSTSAGTATLLPTHSHPPATGSHHHAAGSWERGKRALASPSTPLDAEGTPWVLTTISTNSAERMLDRHRGTWDVAGFSNATRTVLLPPSMETHSPGTGGHSQPERGWTGTESPGNPTTGTAVPSRSPSGSGRGTLWPLPSTLLPGSPGQPQSSPQASSTQTRAKHMALHPRDVTGDPTSSLLTASPATDNTFRDAGSSSGTAENLSFGIRRATSSSAAQPLVSMPSSMAPAWRHFPGPSTEHQLGHSRPAEESTGTDELAIGSSYQPSNILAMERGVSDFPTTSTSVSTTATKGGGRTLRSLPASTKLASSAEISTAGIEITSNSDQTSSPGVSLGAQSGGGRGATELLLTDLLSTSESASTTSSSNHEPKSISAAEEVTLNSDRPGADVPSMAAGVPGSPANNSTAVVTRGSATSTNPTSSFEETFSSLGTKTHHHTSSREATDLPAPPEKPLLTSSLSASESTFRGVRSSHRPVNSSMTEKNPLASSPTSAFISATATGSGGRPLRSPTGSSPWAAEVFTSSGGTYRTLDTIQSSSVSSMGETYRGHGARHTADFTEQVADPSLTHSASEDPSAATGRSLVSFSIPSRERRTDFPITSTSVSTAVTKGGGRTLRSLPASTRLAQTTEIYITSTGTTRSPDNTHSSLGAQGGSSRDATVLSMDPLLMGSPTASESASPAEGTSGGRLPNAPLTSTPRLVMTTSSGERTMMSVSDTRAASSAAGSSTPASAHTMSLDVVLLPSSAAAEPGRQSDVSQSGAGLGELTTEPLPVFPTNSSMPSPSRSASERGRRVSGAPTQTTYTSTALSSHEEGTSQAAAHHGTWSTGPASPTSHVDMAGEPRTSPLPSSTAWPGAGHVLSGRARYPEPEVTLSSRVSTYFSAAGEPSTVGSSHRSLRSSSAEEMTSSPITDPVYSSSMSAGGGDRTLHLVTDGTLVGGMETSVSYAETSSSPGLAEPASVEHSGTANTSAGSVGFVTEMLFTSSSKIPTSFQNDLTSFSSSHQPAGSIDAEKRTLVSHTDGTYVSTTYTRGGERTLLSISNSSTSADSSESSTFFSEISNPSDSLKSSVAQDRRRNISSDGSFVEPSTEPLLVHTSKQLTSASAGSVQNTTLLNTDSELLTTDRSSLSSSAFPASSSVSSLHRSLSSTPPPTYLFTSSESSEPLLSSVMASSPPLQALSSSLPTSSSLSPSYSLASLLPLFSSSSSVSQPSDSDQASTSVATTVVRRVPSTAAVARSSPRGTNKHSVTHQPQNNTTFTSPRSPPLSTLPMEQLGGHIVSVSAPMTVTETASLRATTIQGGSFGKATSLLTTAGDAPGTELTDAPLTPSPSATNHSFIVPALAVTTVKPPVLTTPASHWPTPGDASTTKSHRTQMPATTKHTYTTGESTEAVDPTTARPGKVTEENSPVMSPSETPPTSKTTVSIATTLAATNPTTIPLSSSTTRLRTSSPATDVDKCLSNPCPALATCNNTRGSYICQCPLGYELEKGKCNLVRMFMGQVPLKLNITHGKYAELLHIEGEILAMLDAALSGLPGYHRSTVKVTREANFVHVSVQSTFSLASNVTFYDVVSSVKSYIRACKSPTEACQFVSSLKPLHRVGSLCRQKDPECDKETSECTDFDGVALCQCKSGYFKYNKMDHSCRACEDGYKLENDTCVSCPFGLGGFNCGNPYQLITVVIAAAGGGLLLIMGIALIVTCCRKNKNDISKLIFKSGDFQMSPYAEYPKNPRAQEWGRETIEMQENGSTKNLLQMTDVYYSPTGLRNPELERNGLYPPYTGLPGSRHSCIYPGQYNPSFISDETRRRDYF</sequence>
<organism evidence="14 15">
    <name type="scientific">Patagioenas fasciata monilis</name>
    <dbReference type="NCBI Taxonomy" id="372326"/>
    <lineage>
        <taxon>Eukaryota</taxon>
        <taxon>Metazoa</taxon>
        <taxon>Chordata</taxon>
        <taxon>Craniata</taxon>
        <taxon>Vertebrata</taxon>
        <taxon>Euteleostomi</taxon>
        <taxon>Archelosauria</taxon>
        <taxon>Archosauria</taxon>
        <taxon>Dinosauria</taxon>
        <taxon>Saurischia</taxon>
        <taxon>Theropoda</taxon>
        <taxon>Coelurosauria</taxon>
        <taxon>Aves</taxon>
        <taxon>Neognathae</taxon>
        <taxon>Neoaves</taxon>
        <taxon>Columbimorphae</taxon>
        <taxon>Columbiformes</taxon>
        <taxon>Columbidae</taxon>
        <taxon>Patagioenas</taxon>
    </lineage>
</organism>
<dbReference type="PANTHER" id="PTHR24037:SF3">
    <property type="entry name" value="PROTEIN HEG HOMOLOG 1"/>
    <property type="match status" value="1"/>
</dbReference>
<feature type="compositionally biased region" description="Polar residues" evidence="10">
    <location>
        <begin position="1077"/>
        <end position="1086"/>
    </location>
</feature>
<evidence type="ECO:0000256" key="7">
    <source>
        <dbReference type="ARBA" id="ARBA00023157"/>
    </source>
</evidence>
<feature type="compositionally biased region" description="Polar residues" evidence="10">
    <location>
        <begin position="608"/>
        <end position="624"/>
    </location>
</feature>
<feature type="compositionally biased region" description="Polar residues" evidence="10">
    <location>
        <begin position="1195"/>
        <end position="1204"/>
    </location>
</feature>
<keyword evidence="2" id="KW-1003">Cell membrane</keyword>
<dbReference type="CDD" id="cd00054">
    <property type="entry name" value="EGF_CA"/>
    <property type="match status" value="1"/>
</dbReference>
<evidence type="ECO:0000256" key="4">
    <source>
        <dbReference type="ARBA" id="ARBA00022729"/>
    </source>
</evidence>
<feature type="compositionally biased region" description="Pro residues" evidence="10">
    <location>
        <begin position="30"/>
        <end position="41"/>
    </location>
</feature>
<keyword evidence="11" id="KW-1133">Transmembrane helix</keyword>
<feature type="transmembrane region" description="Helical" evidence="11">
    <location>
        <begin position="1807"/>
        <end position="1832"/>
    </location>
</feature>
<dbReference type="EMBL" id="LSYS01004331">
    <property type="protein sequence ID" value="OPJ79805.1"/>
    <property type="molecule type" value="Genomic_DNA"/>
</dbReference>
<dbReference type="InterPro" id="IPR009030">
    <property type="entry name" value="Growth_fac_rcpt_cys_sf"/>
</dbReference>
<feature type="chain" id="PRO_5012144043" evidence="12">
    <location>
        <begin position="23"/>
        <end position="1940"/>
    </location>
</feature>
<keyword evidence="11" id="KW-0812">Transmembrane</keyword>
<dbReference type="InterPro" id="IPR001881">
    <property type="entry name" value="EGF-like_Ca-bd_dom"/>
</dbReference>
<evidence type="ECO:0000256" key="6">
    <source>
        <dbReference type="ARBA" id="ARBA00023136"/>
    </source>
</evidence>
<keyword evidence="5" id="KW-0677">Repeat</keyword>
<feature type="compositionally biased region" description="Polar residues" evidence="10">
    <location>
        <begin position="773"/>
        <end position="791"/>
    </location>
</feature>
<feature type="compositionally biased region" description="Polar residues" evidence="10">
    <location>
        <begin position="455"/>
        <end position="466"/>
    </location>
</feature>
<feature type="compositionally biased region" description="Polar residues" evidence="10">
    <location>
        <begin position="1035"/>
        <end position="1053"/>
    </location>
</feature>
<dbReference type="Gene3D" id="2.10.25.10">
    <property type="entry name" value="Laminin"/>
    <property type="match status" value="1"/>
</dbReference>
<feature type="compositionally biased region" description="Low complexity" evidence="10">
    <location>
        <begin position="588"/>
        <end position="599"/>
    </location>
</feature>
<feature type="compositionally biased region" description="Polar residues" evidence="10">
    <location>
        <begin position="243"/>
        <end position="255"/>
    </location>
</feature>
<feature type="region of interest" description="Disordered" evidence="10">
    <location>
        <begin position="517"/>
        <end position="624"/>
    </location>
</feature>
<dbReference type="GO" id="GO:0005886">
    <property type="term" value="C:plasma membrane"/>
    <property type="evidence" value="ECO:0007669"/>
    <property type="project" value="UniProtKB-SubCell"/>
</dbReference>
<keyword evidence="7" id="KW-1015">Disulfide bond</keyword>
<feature type="region of interest" description="Disordered" evidence="10">
    <location>
        <begin position="367"/>
        <end position="390"/>
    </location>
</feature>
<evidence type="ECO:0000256" key="11">
    <source>
        <dbReference type="SAM" id="Phobius"/>
    </source>
</evidence>
<dbReference type="PANTHER" id="PTHR24037">
    <property type="entry name" value="HEART DEVELOPMENT PROTEIN WITH EGF-LIKE DOMAINS 1"/>
    <property type="match status" value="1"/>
</dbReference>
<evidence type="ECO:0000256" key="1">
    <source>
        <dbReference type="ARBA" id="ARBA00004236"/>
    </source>
</evidence>
<comment type="subcellular location">
    <subcellularLocation>
        <location evidence="1">Cell membrane</location>
    </subcellularLocation>
</comment>
<name>A0A1V4K615_PATFA</name>
<feature type="region of interest" description="Disordered" evidence="10">
    <location>
        <begin position="114"/>
        <end position="184"/>
    </location>
</feature>
<feature type="region of interest" description="Disordered" evidence="10">
    <location>
        <begin position="766"/>
        <end position="865"/>
    </location>
</feature>
<feature type="region of interest" description="Disordered" evidence="10">
    <location>
        <begin position="1077"/>
        <end position="1101"/>
    </location>
</feature>
<dbReference type="InterPro" id="IPR049883">
    <property type="entry name" value="NOTCH1_EGF-like"/>
</dbReference>
<accession>A0A1V4K615</accession>
<feature type="region of interest" description="Disordered" evidence="10">
    <location>
        <begin position="1486"/>
        <end position="1553"/>
    </location>
</feature>
<dbReference type="PROSITE" id="PS01186">
    <property type="entry name" value="EGF_2"/>
    <property type="match status" value="1"/>
</dbReference>
<dbReference type="Pfam" id="PF07645">
    <property type="entry name" value="EGF_CA"/>
    <property type="match status" value="1"/>
</dbReference>
<feature type="compositionally biased region" description="Polar residues" evidence="10">
    <location>
        <begin position="535"/>
        <end position="566"/>
    </location>
</feature>
<feature type="compositionally biased region" description="Low complexity" evidence="10">
    <location>
        <begin position="1362"/>
        <end position="1374"/>
    </location>
</feature>
<protein>
    <submittedName>
        <fullName evidence="14">HEG-like protein 1 isoform A</fullName>
    </submittedName>
</protein>
<evidence type="ECO:0000256" key="2">
    <source>
        <dbReference type="ARBA" id="ARBA00022475"/>
    </source>
</evidence>
<dbReference type="Proteomes" id="UP000190648">
    <property type="component" value="Unassembled WGS sequence"/>
</dbReference>
<evidence type="ECO:0000313" key="14">
    <source>
        <dbReference type="EMBL" id="OPJ79805.1"/>
    </source>
</evidence>
<feature type="compositionally biased region" description="Low complexity" evidence="10">
    <location>
        <begin position="1544"/>
        <end position="1553"/>
    </location>
</feature>
<feature type="region of interest" description="Disordered" evidence="10">
    <location>
        <begin position="1175"/>
        <end position="1224"/>
    </location>
</feature>
<feature type="region of interest" description="Disordered" evidence="10">
    <location>
        <begin position="1362"/>
        <end position="1400"/>
    </location>
</feature>
<feature type="compositionally biased region" description="Polar residues" evidence="10">
    <location>
        <begin position="437"/>
        <end position="448"/>
    </location>
</feature>
<dbReference type="SMART" id="SM00181">
    <property type="entry name" value="EGF"/>
    <property type="match status" value="2"/>
</dbReference>
<keyword evidence="8" id="KW-0325">Glycoprotein</keyword>
<feature type="region of interest" description="Disordered" evidence="10">
    <location>
        <begin position="881"/>
        <end position="989"/>
    </location>
</feature>
<feature type="compositionally biased region" description="Low complexity" evidence="10">
    <location>
        <begin position="257"/>
        <end position="295"/>
    </location>
</feature>
<feature type="compositionally biased region" description="Low complexity" evidence="10">
    <location>
        <begin position="848"/>
        <end position="865"/>
    </location>
</feature>
<dbReference type="STRING" id="372326.A0A1V4K615"/>
<feature type="region of interest" description="Disordered" evidence="10">
    <location>
        <begin position="1567"/>
        <end position="1587"/>
    </location>
</feature>
<evidence type="ECO:0000259" key="13">
    <source>
        <dbReference type="PROSITE" id="PS50026"/>
    </source>
</evidence>
<feature type="compositionally biased region" description="Polar residues" evidence="10">
    <location>
        <begin position="930"/>
        <end position="942"/>
    </location>
</feature>
<keyword evidence="6 11" id="KW-0472">Membrane</keyword>
<feature type="compositionally biased region" description="Polar residues" evidence="10">
    <location>
        <begin position="957"/>
        <end position="967"/>
    </location>
</feature>
<feature type="compositionally biased region" description="Polar residues" evidence="10">
    <location>
        <begin position="135"/>
        <end position="146"/>
    </location>
</feature>
<dbReference type="PROSITE" id="PS50026">
    <property type="entry name" value="EGF_3"/>
    <property type="match status" value="1"/>
</dbReference>
<keyword evidence="4 12" id="KW-0732">Signal</keyword>
<feature type="compositionally biased region" description="Polar residues" evidence="10">
    <location>
        <begin position="310"/>
        <end position="337"/>
    </location>
</feature>
<comment type="caution">
    <text evidence="9">Lacks conserved residue(s) required for the propagation of feature annotation.</text>
</comment>
<feature type="compositionally biased region" description="Polar residues" evidence="10">
    <location>
        <begin position="826"/>
        <end position="847"/>
    </location>
</feature>
<feature type="compositionally biased region" description="Polar residues" evidence="10">
    <location>
        <begin position="1497"/>
        <end position="1521"/>
    </location>
</feature>
<feature type="domain" description="EGF-like" evidence="13">
    <location>
        <begin position="1587"/>
        <end position="1625"/>
    </location>
</feature>
<dbReference type="PROSITE" id="PS00010">
    <property type="entry name" value="ASX_HYDROXYL"/>
    <property type="match status" value="1"/>
</dbReference>
<keyword evidence="3 9" id="KW-0245">EGF-like domain</keyword>
<evidence type="ECO:0000256" key="8">
    <source>
        <dbReference type="ARBA" id="ARBA00023180"/>
    </source>
</evidence>
<evidence type="ECO:0000256" key="9">
    <source>
        <dbReference type="PROSITE-ProRule" id="PRU00076"/>
    </source>
</evidence>
<dbReference type="SUPFAM" id="SSF57196">
    <property type="entry name" value="EGF/Laminin"/>
    <property type="match status" value="1"/>
</dbReference>
<dbReference type="GO" id="GO:0005509">
    <property type="term" value="F:calcium ion binding"/>
    <property type="evidence" value="ECO:0007669"/>
    <property type="project" value="InterPro"/>
</dbReference>
<evidence type="ECO:0000256" key="3">
    <source>
        <dbReference type="ARBA" id="ARBA00022536"/>
    </source>
</evidence>
<proteinExistence type="predicted"/>
<dbReference type="OrthoDB" id="9946171at2759"/>
<evidence type="ECO:0000256" key="10">
    <source>
        <dbReference type="SAM" id="MobiDB-lite"/>
    </source>
</evidence>
<feature type="region of interest" description="Disordered" evidence="10">
    <location>
        <begin position="218"/>
        <end position="337"/>
    </location>
</feature>
<feature type="compositionally biased region" description="Low complexity" evidence="10">
    <location>
        <begin position="1389"/>
        <end position="1400"/>
    </location>
</feature>
<comment type="caution">
    <text evidence="14">The sequence shown here is derived from an EMBL/GenBank/DDBJ whole genome shotgun (WGS) entry which is preliminary data.</text>
</comment>
<dbReference type="InterPro" id="IPR000742">
    <property type="entry name" value="EGF"/>
</dbReference>
<dbReference type="SUPFAM" id="SSF57184">
    <property type="entry name" value="Growth factor receptor domain"/>
    <property type="match status" value="1"/>
</dbReference>
<feature type="compositionally biased region" description="Low complexity" evidence="10">
    <location>
        <begin position="416"/>
        <end position="426"/>
    </location>
</feature>
<reference evidence="14 15" key="1">
    <citation type="submission" date="2016-02" db="EMBL/GenBank/DDBJ databases">
        <title>Band-tailed pigeon sequencing and assembly.</title>
        <authorList>
            <person name="Soares A.E."/>
            <person name="Novak B.J."/>
            <person name="Rice E.S."/>
            <person name="O'Connell B."/>
            <person name="Chang D."/>
            <person name="Weber S."/>
            <person name="Shapiro B."/>
        </authorList>
    </citation>
    <scope>NUCLEOTIDE SEQUENCE [LARGE SCALE GENOMIC DNA]</scope>
    <source>
        <strain evidence="14">BTP2013</strain>
        <tissue evidence="14">Blood</tissue>
    </source>
</reference>
<feature type="region of interest" description="Disordered" evidence="10">
    <location>
        <begin position="1273"/>
        <end position="1292"/>
    </location>
</feature>
<feature type="region of interest" description="Disordered" evidence="10">
    <location>
        <begin position="697"/>
        <end position="722"/>
    </location>
</feature>